<keyword evidence="11" id="KW-1185">Reference proteome</keyword>
<keyword evidence="5 7" id="KW-0378">Hydrolase</keyword>
<dbReference type="GO" id="GO:0004081">
    <property type="term" value="F:bis(5'-nucleosyl)-tetraphosphatase (asymmetrical) activity"/>
    <property type="evidence" value="ECO:0007669"/>
    <property type="project" value="TreeGrafter"/>
</dbReference>
<evidence type="ECO:0000256" key="3">
    <source>
        <dbReference type="ARBA" id="ARBA00018911"/>
    </source>
</evidence>
<dbReference type="Pfam" id="PF00293">
    <property type="entry name" value="NUDIX"/>
    <property type="match status" value="1"/>
</dbReference>
<feature type="compositionally biased region" description="Pro residues" evidence="8">
    <location>
        <begin position="157"/>
        <end position="168"/>
    </location>
</feature>
<dbReference type="PROSITE" id="PS00893">
    <property type="entry name" value="NUDIX_BOX"/>
    <property type="match status" value="1"/>
</dbReference>
<dbReference type="PROSITE" id="PS51462">
    <property type="entry name" value="NUDIX"/>
    <property type="match status" value="1"/>
</dbReference>
<dbReference type="GO" id="GO:0006754">
    <property type="term" value="P:ATP biosynthetic process"/>
    <property type="evidence" value="ECO:0007669"/>
    <property type="project" value="TreeGrafter"/>
</dbReference>
<dbReference type="InterPro" id="IPR051325">
    <property type="entry name" value="Nudix_hydrolase_domain"/>
</dbReference>
<dbReference type="Gene3D" id="3.90.79.10">
    <property type="entry name" value="Nucleoside Triphosphate Pyrophosphohydrolase"/>
    <property type="match status" value="1"/>
</dbReference>
<dbReference type="InterPro" id="IPR003565">
    <property type="entry name" value="Tetra_PHTase"/>
</dbReference>
<dbReference type="GO" id="GO:0000166">
    <property type="term" value="F:nucleotide binding"/>
    <property type="evidence" value="ECO:0007669"/>
    <property type="project" value="UniProtKB-KW"/>
</dbReference>
<dbReference type="EMBL" id="JALJXV010000011">
    <property type="protein sequence ID" value="MCP1676869.1"/>
    <property type="molecule type" value="Genomic_DNA"/>
</dbReference>
<dbReference type="CDD" id="cd03428">
    <property type="entry name" value="NUDIX_Ap4A_Nudt2"/>
    <property type="match status" value="1"/>
</dbReference>
<evidence type="ECO:0000256" key="4">
    <source>
        <dbReference type="ARBA" id="ARBA00022741"/>
    </source>
</evidence>
<evidence type="ECO:0000256" key="2">
    <source>
        <dbReference type="ARBA" id="ARBA00005582"/>
    </source>
</evidence>
<evidence type="ECO:0000256" key="8">
    <source>
        <dbReference type="SAM" id="MobiDB-lite"/>
    </source>
</evidence>
<evidence type="ECO:0000256" key="7">
    <source>
        <dbReference type="RuleBase" id="RU003476"/>
    </source>
</evidence>
<dbReference type="InterPro" id="IPR020476">
    <property type="entry name" value="Nudix_hydrolase"/>
</dbReference>
<proteinExistence type="inferred from homology"/>
<dbReference type="SUPFAM" id="SSF55811">
    <property type="entry name" value="Nudix"/>
    <property type="match status" value="1"/>
</dbReference>
<organism evidence="10 11">
    <name type="scientific">Natronocella acetinitrilica</name>
    <dbReference type="NCBI Taxonomy" id="414046"/>
    <lineage>
        <taxon>Bacteria</taxon>
        <taxon>Pseudomonadati</taxon>
        <taxon>Pseudomonadota</taxon>
        <taxon>Gammaproteobacteria</taxon>
        <taxon>Chromatiales</taxon>
        <taxon>Ectothiorhodospiraceae</taxon>
        <taxon>Natronocella</taxon>
    </lineage>
</organism>
<feature type="domain" description="Nudix hydrolase" evidence="9">
    <location>
        <begin position="3"/>
        <end position="134"/>
    </location>
</feature>
<comment type="cofactor">
    <cofactor evidence="1">
        <name>Mg(2+)</name>
        <dbReference type="ChEBI" id="CHEBI:18420"/>
    </cofactor>
</comment>
<dbReference type="PRINTS" id="PR00502">
    <property type="entry name" value="NUDIXFAMILY"/>
</dbReference>
<dbReference type="AlphaFoldDB" id="A0AAE3G742"/>
<dbReference type="PANTHER" id="PTHR21340:SF0">
    <property type="entry name" value="BIS(5'-NUCLEOSYL)-TETRAPHOSPHATASE [ASYMMETRICAL]"/>
    <property type="match status" value="1"/>
</dbReference>
<accession>A0AAE3G742</accession>
<evidence type="ECO:0000259" key="9">
    <source>
        <dbReference type="PROSITE" id="PS51462"/>
    </source>
</evidence>
<dbReference type="RefSeq" id="WP_253484150.1">
    <property type="nucleotide sequence ID" value="NZ_JALJXV010000011.1"/>
</dbReference>
<comment type="caution">
    <text evidence="10">The sequence shown here is derived from an EMBL/GenBank/DDBJ whole genome shotgun (WGS) entry which is preliminary data.</text>
</comment>
<evidence type="ECO:0000256" key="1">
    <source>
        <dbReference type="ARBA" id="ARBA00001946"/>
    </source>
</evidence>
<name>A0AAE3G742_9GAMM</name>
<feature type="compositionally biased region" description="Basic residues" evidence="8">
    <location>
        <begin position="144"/>
        <end position="155"/>
    </location>
</feature>
<gene>
    <name evidence="10" type="ORF">J2T57_004042</name>
</gene>
<protein>
    <recommendedName>
        <fullName evidence="3">Bis(5'-nucleosyl)-tetraphosphatase [asymmetrical]</fullName>
    </recommendedName>
    <alternativeName>
        <fullName evidence="6">Diadenosine 5',5'''-P1,P4-tetraphosphate asymmetrical hydrolase</fullName>
    </alternativeName>
</protein>
<reference evidence="10" key="1">
    <citation type="submission" date="2022-03" db="EMBL/GenBank/DDBJ databases">
        <title>Genomic Encyclopedia of Type Strains, Phase III (KMG-III): the genomes of soil and plant-associated and newly described type strains.</title>
        <authorList>
            <person name="Whitman W."/>
        </authorList>
    </citation>
    <scope>NUCLEOTIDE SEQUENCE</scope>
    <source>
        <strain evidence="10">ANL 6-2</strain>
    </source>
</reference>
<sequence>MKVRTLSAGVVIIRRVDEQWKCLLLRAFQYWDSPKGQVEAGESPFEGALREVQEETGITELNFRFGRRFVETGPYAHGKVARYYMAETRTSEVVMGINPELGRPEHAEYRWVSFDEARELASPRVKRVLDWAERRLRSAEQRRNSNRRSNRRRRPQPIAPPPADGGYS</sequence>
<evidence type="ECO:0000256" key="5">
    <source>
        <dbReference type="ARBA" id="ARBA00022801"/>
    </source>
</evidence>
<comment type="similarity">
    <text evidence="2 7">Belongs to the Nudix hydrolase family.</text>
</comment>
<dbReference type="InterPro" id="IPR000086">
    <property type="entry name" value="NUDIX_hydrolase_dom"/>
</dbReference>
<keyword evidence="4" id="KW-0547">Nucleotide-binding</keyword>
<evidence type="ECO:0000313" key="11">
    <source>
        <dbReference type="Proteomes" id="UP001205843"/>
    </source>
</evidence>
<dbReference type="GO" id="GO:0006167">
    <property type="term" value="P:AMP biosynthetic process"/>
    <property type="evidence" value="ECO:0007669"/>
    <property type="project" value="TreeGrafter"/>
</dbReference>
<evidence type="ECO:0000256" key="6">
    <source>
        <dbReference type="ARBA" id="ARBA00032644"/>
    </source>
</evidence>
<evidence type="ECO:0000313" key="10">
    <source>
        <dbReference type="EMBL" id="MCP1676869.1"/>
    </source>
</evidence>
<dbReference type="Proteomes" id="UP001205843">
    <property type="component" value="Unassembled WGS sequence"/>
</dbReference>
<feature type="region of interest" description="Disordered" evidence="8">
    <location>
        <begin position="136"/>
        <end position="168"/>
    </location>
</feature>
<dbReference type="InterPro" id="IPR020084">
    <property type="entry name" value="NUDIX_hydrolase_CS"/>
</dbReference>
<dbReference type="InterPro" id="IPR015797">
    <property type="entry name" value="NUDIX_hydrolase-like_dom_sf"/>
</dbReference>
<dbReference type="PANTHER" id="PTHR21340">
    <property type="entry name" value="DIADENOSINE 5,5-P1,P4-TETRAPHOSPHATE PYROPHOSPHOHYDROLASE MUTT"/>
    <property type="match status" value="1"/>
</dbReference>